<reference evidence="3" key="3">
    <citation type="submission" date="2018-08" db="UniProtKB">
        <authorList>
            <consortium name="EnsemblPlants"/>
        </authorList>
    </citation>
    <scope>IDENTIFICATION</scope>
    <source>
        <strain evidence="3">cv. Bd21</strain>
    </source>
</reference>
<dbReference type="PROSITE" id="PS50181">
    <property type="entry name" value="FBOX"/>
    <property type="match status" value="1"/>
</dbReference>
<dbReference type="AlphaFoldDB" id="I1HYL8"/>
<dbReference type="InterPro" id="IPR001810">
    <property type="entry name" value="F-box_dom"/>
</dbReference>
<dbReference type="KEGG" id="bdi:100836344"/>
<organism evidence="3">
    <name type="scientific">Brachypodium distachyon</name>
    <name type="common">Purple false brome</name>
    <name type="synonym">Trachynia distachya</name>
    <dbReference type="NCBI Taxonomy" id="15368"/>
    <lineage>
        <taxon>Eukaryota</taxon>
        <taxon>Viridiplantae</taxon>
        <taxon>Streptophyta</taxon>
        <taxon>Embryophyta</taxon>
        <taxon>Tracheophyta</taxon>
        <taxon>Spermatophyta</taxon>
        <taxon>Magnoliopsida</taxon>
        <taxon>Liliopsida</taxon>
        <taxon>Poales</taxon>
        <taxon>Poaceae</taxon>
        <taxon>BOP clade</taxon>
        <taxon>Pooideae</taxon>
        <taxon>Stipodae</taxon>
        <taxon>Brachypodieae</taxon>
        <taxon>Brachypodium</taxon>
    </lineage>
</organism>
<dbReference type="InterPro" id="IPR036047">
    <property type="entry name" value="F-box-like_dom_sf"/>
</dbReference>
<sequence>MATQPPALRHRDSAPAIPDELSEEILLRLPPGDPSCLVRASAVCKRWRRIVSQPNFLRRLHELHGTPPPLLGFFHSDYSKRFAARVDYGPSTKFVPTTPSAFSLSIPNSRKWYALNYRHGRLLFCSKVTQEGQDFLVWEPITGHQRILPVPGAPKNYVMDAAVVCAADGCDHRDCQGGPFRLVLVYLVENVDSLFVRAYSTETGSWGDMSTVTYEPIREKSSILVGKSLYFFSIFDRMVKYDLTGQSGLSVINLPEPEVLADCRGVTGLVLTRERELGVAGVMETRLYLWSSTAGDKGELQSENCRVIELHNMLPAAALSASERVDVVGFAEDANVIFLKTIAGVSAINLDSEPARKVYQTSETYETLTAFSSFYIPGKRVASAGGGEGMP</sequence>
<reference evidence="2 3" key="1">
    <citation type="journal article" date="2010" name="Nature">
        <title>Genome sequencing and analysis of the model grass Brachypodium distachyon.</title>
        <authorList>
            <consortium name="International Brachypodium Initiative"/>
        </authorList>
    </citation>
    <scope>NUCLEOTIDE SEQUENCE [LARGE SCALE GENOMIC DNA]</scope>
    <source>
        <strain evidence="2 3">Bd21</strain>
    </source>
</reference>
<dbReference type="Proteomes" id="UP000008810">
    <property type="component" value="Chromosome 3"/>
</dbReference>
<dbReference type="Pfam" id="PF23635">
    <property type="entry name" value="Beta-prop_AT5G49610-like"/>
    <property type="match status" value="1"/>
</dbReference>
<evidence type="ECO:0000313" key="2">
    <source>
        <dbReference type="EMBL" id="KQJ93971.1"/>
    </source>
</evidence>
<dbReference type="eggNOG" id="ENOG502SKDB">
    <property type="taxonomic scope" value="Eukaryota"/>
</dbReference>
<dbReference type="SUPFAM" id="SSF81383">
    <property type="entry name" value="F-box domain"/>
    <property type="match status" value="1"/>
</dbReference>
<dbReference type="EnsemblPlants" id="KQJ93971">
    <property type="protein sequence ID" value="KQJ93971"/>
    <property type="gene ID" value="BRADI_3g07800v3"/>
</dbReference>
<dbReference type="GeneID" id="100836344"/>
<evidence type="ECO:0000313" key="3">
    <source>
        <dbReference type="EnsemblPlants" id="KQJ93971"/>
    </source>
</evidence>
<dbReference type="Gene3D" id="1.20.1280.50">
    <property type="match status" value="1"/>
</dbReference>
<keyword evidence="4" id="KW-1185">Reference proteome</keyword>
<feature type="domain" description="F-box" evidence="1">
    <location>
        <begin position="11"/>
        <end position="60"/>
    </location>
</feature>
<dbReference type="OrthoDB" id="582030at2759"/>
<reference evidence="2" key="2">
    <citation type="submission" date="2017-06" db="EMBL/GenBank/DDBJ databases">
        <title>WGS assembly of Brachypodium distachyon.</title>
        <authorList>
            <consortium name="The International Brachypodium Initiative"/>
            <person name="Lucas S."/>
            <person name="Harmon-Smith M."/>
            <person name="Lail K."/>
            <person name="Tice H."/>
            <person name="Grimwood J."/>
            <person name="Bruce D."/>
            <person name="Barry K."/>
            <person name="Shu S."/>
            <person name="Lindquist E."/>
            <person name="Wang M."/>
            <person name="Pitluck S."/>
            <person name="Vogel J.P."/>
            <person name="Garvin D.F."/>
            <person name="Mockler T.C."/>
            <person name="Schmutz J."/>
            <person name="Rokhsar D."/>
            <person name="Bevan M.W."/>
        </authorList>
    </citation>
    <scope>NUCLEOTIDE SEQUENCE</scope>
    <source>
        <strain evidence="2">Bd21</strain>
    </source>
</reference>
<name>I1HYL8_BRADI</name>
<dbReference type="SMART" id="SM00256">
    <property type="entry name" value="FBOX"/>
    <property type="match status" value="1"/>
</dbReference>
<dbReference type="HOGENOM" id="CLU_017945_2_1_1"/>
<evidence type="ECO:0000313" key="4">
    <source>
        <dbReference type="Proteomes" id="UP000008810"/>
    </source>
</evidence>
<dbReference type="PANTHER" id="PTHR32133:SF305">
    <property type="entry name" value="F-BOX DOMAIN-CONTAINING PROTEIN"/>
    <property type="match status" value="1"/>
</dbReference>
<dbReference type="PANTHER" id="PTHR32133">
    <property type="entry name" value="OS07G0120400 PROTEIN"/>
    <property type="match status" value="1"/>
</dbReference>
<dbReference type="InterPro" id="IPR056594">
    <property type="entry name" value="AT5G49610-like_b-prop"/>
</dbReference>
<dbReference type="Pfam" id="PF00646">
    <property type="entry name" value="F-box"/>
    <property type="match status" value="1"/>
</dbReference>
<evidence type="ECO:0000259" key="1">
    <source>
        <dbReference type="PROSITE" id="PS50181"/>
    </source>
</evidence>
<gene>
    <name evidence="3" type="primary">LOC100836344</name>
    <name evidence="2" type="ORF">BRADI_3g07800v3</name>
</gene>
<proteinExistence type="predicted"/>
<dbReference type="OMA" id="YAIDELM"/>
<dbReference type="EMBL" id="CM000882">
    <property type="protein sequence ID" value="KQJ93971.1"/>
    <property type="molecule type" value="Genomic_DNA"/>
</dbReference>
<accession>I1HYL8</accession>
<dbReference type="Gramene" id="KQJ93971">
    <property type="protein sequence ID" value="KQJ93971"/>
    <property type="gene ID" value="BRADI_3g07800v3"/>
</dbReference>
<dbReference type="RefSeq" id="XP_010236331.1">
    <property type="nucleotide sequence ID" value="XM_010238029.3"/>
</dbReference>
<protein>
    <recommendedName>
        <fullName evidence="1">F-box domain-containing protein</fullName>
    </recommendedName>
</protein>